<reference evidence="8 9" key="1">
    <citation type="submission" date="2019-09" db="EMBL/GenBank/DDBJ databases">
        <title>Draft genome sequence of Bacillus sp. JC-7.</title>
        <authorList>
            <person name="Tanaka N."/>
            <person name="Shiwa Y."/>
            <person name="Fujita N."/>
            <person name="Tanasupawat S."/>
        </authorList>
    </citation>
    <scope>NUCLEOTIDE SEQUENCE [LARGE SCALE GENOMIC DNA]</scope>
    <source>
        <strain evidence="8 9">JC-7</strain>
    </source>
</reference>
<feature type="transmembrane region" description="Helical" evidence="7">
    <location>
        <begin position="83"/>
        <end position="101"/>
    </location>
</feature>
<evidence type="ECO:0000313" key="9">
    <source>
        <dbReference type="Proteomes" id="UP000391919"/>
    </source>
</evidence>
<dbReference type="AlphaFoldDB" id="A0A5J4JEC5"/>
<organism evidence="8 9">
    <name type="scientific">Weizmannia acidilactici</name>
    <dbReference type="NCBI Taxonomy" id="2607726"/>
    <lineage>
        <taxon>Bacteria</taxon>
        <taxon>Bacillati</taxon>
        <taxon>Bacillota</taxon>
        <taxon>Bacilli</taxon>
        <taxon>Bacillales</taxon>
        <taxon>Bacillaceae</taxon>
        <taxon>Heyndrickxia</taxon>
    </lineage>
</organism>
<sequence length="355" mass="37713">MAVADNSMQPERQSGKNAVWLAVLFIVIAAIGLLYVKWWPYYQKSLLAAHTHSIGTSILGDPGKSAQFSWNGTFQYVIQYFQAIWKAAVLGILLGSLMQVLLPTEWLVKVLGKTSFGSTVIAGASAIPGMMCTCCAAPLAVGLRKKQVSTGAALAFWIGNPMLNPATLIFMAFVLPWKFTVLRILAGLVLTFGVSYLAGRIAKSEQSVDISKLAAVGDQNEGSLLTRWGKAAGQMLLYLVPAYLLSVVILSAARFWLFPQINQGDANSMLGVVLFAISGMLFVIPTAAEIPIVQTMMSFGLGAGPAAALLVTLPAISLPSLIMVGKSFSKQTLFFVAASCVVIGILGGLAGIMLF</sequence>
<feature type="transmembrane region" description="Helical" evidence="7">
    <location>
        <begin position="181"/>
        <end position="199"/>
    </location>
</feature>
<dbReference type="Proteomes" id="UP000391919">
    <property type="component" value="Unassembled WGS sequence"/>
</dbReference>
<evidence type="ECO:0000256" key="5">
    <source>
        <dbReference type="ARBA" id="ARBA00022989"/>
    </source>
</evidence>
<dbReference type="PANTHER" id="PTHR43299:SF1">
    <property type="entry name" value="UPF0718 PROTEIN YRAQ"/>
    <property type="match status" value="1"/>
</dbReference>
<dbReference type="InterPro" id="IPR005524">
    <property type="entry name" value="DUF318"/>
</dbReference>
<evidence type="ECO:0000256" key="1">
    <source>
        <dbReference type="ARBA" id="ARBA00004651"/>
    </source>
</evidence>
<evidence type="ECO:0000256" key="6">
    <source>
        <dbReference type="ARBA" id="ARBA00023136"/>
    </source>
</evidence>
<evidence type="ECO:0000256" key="3">
    <source>
        <dbReference type="ARBA" id="ARBA00022475"/>
    </source>
</evidence>
<comment type="subcellular location">
    <subcellularLocation>
        <location evidence="1">Cell membrane</location>
        <topology evidence="1">Multi-pass membrane protein</topology>
    </subcellularLocation>
</comment>
<feature type="transmembrane region" description="Helical" evidence="7">
    <location>
        <begin position="18"/>
        <end position="36"/>
    </location>
</feature>
<comment type="caution">
    <text evidence="8">The sequence shown here is derived from an EMBL/GenBank/DDBJ whole genome shotgun (WGS) entry which is preliminary data.</text>
</comment>
<feature type="transmembrane region" description="Helical" evidence="7">
    <location>
        <begin position="269"/>
        <end position="287"/>
    </location>
</feature>
<evidence type="ECO:0000256" key="7">
    <source>
        <dbReference type="SAM" id="Phobius"/>
    </source>
</evidence>
<dbReference type="PANTHER" id="PTHR43299">
    <property type="entry name" value="UPF0718 PROTEIN YRAQ"/>
    <property type="match status" value="1"/>
</dbReference>
<feature type="transmembrane region" description="Helical" evidence="7">
    <location>
        <begin position="153"/>
        <end position="175"/>
    </location>
</feature>
<dbReference type="GO" id="GO:0005886">
    <property type="term" value="C:plasma membrane"/>
    <property type="evidence" value="ECO:0007669"/>
    <property type="project" value="UniProtKB-SubCell"/>
</dbReference>
<evidence type="ECO:0000256" key="4">
    <source>
        <dbReference type="ARBA" id="ARBA00022692"/>
    </source>
</evidence>
<feature type="transmembrane region" description="Helical" evidence="7">
    <location>
        <begin position="299"/>
        <end position="322"/>
    </location>
</feature>
<name>A0A5J4JEC5_9BACI</name>
<keyword evidence="5 7" id="KW-1133">Transmembrane helix</keyword>
<keyword evidence="3" id="KW-1003">Cell membrane</keyword>
<dbReference type="EMBL" id="BKZQ01000002">
    <property type="protein sequence ID" value="GER68915.1"/>
    <property type="molecule type" value="Genomic_DNA"/>
</dbReference>
<comment type="similarity">
    <text evidence="2">Belongs to the UPF0718 family.</text>
</comment>
<feature type="transmembrane region" description="Helical" evidence="7">
    <location>
        <begin position="334"/>
        <end position="354"/>
    </location>
</feature>
<protein>
    <submittedName>
        <fullName evidence="8">Membrane protein</fullName>
    </submittedName>
</protein>
<feature type="transmembrane region" description="Helical" evidence="7">
    <location>
        <begin position="236"/>
        <end position="257"/>
    </location>
</feature>
<proteinExistence type="inferred from homology"/>
<evidence type="ECO:0000313" key="8">
    <source>
        <dbReference type="EMBL" id="GER68915.1"/>
    </source>
</evidence>
<feature type="transmembrane region" description="Helical" evidence="7">
    <location>
        <begin position="121"/>
        <end position="141"/>
    </location>
</feature>
<gene>
    <name evidence="8" type="ORF">BpJC7_02180</name>
</gene>
<accession>A0A5J4JEC5</accession>
<dbReference type="Pfam" id="PF03773">
    <property type="entry name" value="ArsP_1"/>
    <property type="match status" value="1"/>
</dbReference>
<evidence type="ECO:0000256" key="2">
    <source>
        <dbReference type="ARBA" id="ARBA00006386"/>
    </source>
</evidence>
<keyword evidence="9" id="KW-1185">Reference proteome</keyword>
<keyword evidence="4 7" id="KW-0812">Transmembrane</keyword>
<keyword evidence="6 7" id="KW-0472">Membrane</keyword>